<accession>A0A4S5CNR0</accession>
<proteinExistence type="inferred from homology"/>
<dbReference type="InterPro" id="IPR001897">
    <property type="entry name" value="Porin_gammaproteobac"/>
</dbReference>
<evidence type="ECO:0000256" key="2">
    <source>
        <dbReference type="ARBA" id="ARBA00007539"/>
    </source>
</evidence>
<dbReference type="EMBL" id="SSUX01000004">
    <property type="protein sequence ID" value="THJ46215.1"/>
    <property type="molecule type" value="Genomic_DNA"/>
</dbReference>
<dbReference type="CDD" id="cd00342">
    <property type="entry name" value="gram_neg_porins"/>
    <property type="match status" value="1"/>
</dbReference>
<dbReference type="GO" id="GO:0009279">
    <property type="term" value="C:cell outer membrane"/>
    <property type="evidence" value="ECO:0007669"/>
    <property type="project" value="UniProtKB-SubCell"/>
</dbReference>
<dbReference type="SUPFAM" id="SSF56935">
    <property type="entry name" value="Porins"/>
    <property type="match status" value="1"/>
</dbReference>
<keyword evidence="3 5" id="KW-0732">Signal</keyword>
<dbReference type="Pfam" id="PF13609">
    <property type="entry name" value="Porin_4"/>
    <property type="match status" value="1"/>
</dbReference>
<dbReference type="InterPro" id="IPR023614">
    <property type="entry name" value="Porin_dom_sf"/>
</dbReference>
<feature type="chain" id="PRO_5020481210" evidence="5">
    <location>
        <begin position="21"/>
        <end position="338"/>
    </location>
</feature>
<comment type="similarity">
    <text evidence="2">Belongs to the Gram-negative porin family.</text>
</comment>
<protein>
    <submittedName>
        <fullName evidence="7">Porin</fullName>
    </submittedName>
</protein>
<dbReference type="Proteomes" id="UP000309618">
    <property type="component" value="Unassembled WGS sequence"/>
</dbReference>
<comment type="caution">
    <text evidence="7">The sequence shown here is derived from an EMBL/GenBank/DDBJ whole genome shotgun (WGS) entry which is preliminary data.</text>
</comment>
<evidence type="ECO:0000256" key="5">
    <source>
        <dbReference type="SAM" id="SignalP"/>
    </source>
</evidence>
<dbReference type="RefSeq" id="WP_047439250.1">
    <property type="nucleotide sequence ID" value="NZ_JAAKQL010000014.1"/>
</dbReference>
<dbReference type="Gene3D" id="2.40.160.10">
    <property type="entry name" value="Porin"/>
    <property type="match status" value="1"/>
</dbReference>
<dbReference type="PRINTS" id="PR00183">
    <property type="entry name" value="ECOLIPORIN"/>
</dbReference>
<dbReference type="InterPro" id="IPR050298">
    <property type="entry name" value="Gram-neg_bact_OMP"/>
</dbReference>
<evidence type="ECO:0000313" key="7">
    <source>
        <dbReference type="EMBL" id="THJ46215.1"/>
    </source>
</evidence>
<dbReference type="AlphaFoldDB" id="A0A4S5CNR0"/>
<organism evidence="7 8">
    <name type="scientific">Aeromonas veronii</name>
    <dbReference type="NCBI Taxonomy" id="654"/>
    <lineage>
        <taxon>Bacteria</taxon>
        <taxon>Pseudomonadati</taxon>
        <taxon>Pseudomonadota</taxon>
        <taxon>Gammaproteobacteria</taxon>
        <taxon>Aeromonadales</taxon>
        <taxon>Aeromonadaceae</taxon>
        <taxon>Aeromonas</taxon>
    </lineage>
</organism>
<reference evidence="7 8" key="1">
    <citation type="submission" date="2019-04" db="EMBL/GenBank/DDBJ databases">
        <title>Comparative genomics of Aeromonas veronii strains pathogenic to fish.</title>
        <authorList>
            <person name="Cascarano M.C."/>
            <person name="Smyrli M."/>
            <person name="Katharios P."/>
        </authorList>
    </citation>
    <scope>NUCLEOTIDE SEQUENCE [LARGE SCALE GENOMIC DNA]</scope>
    <source>
        <strain evidence="7 8">XU1</strain>
    </source>
</reference>
<sequence>MKKTILAIAIPALFASAANAAVIYDKDGTQVGITGNLRTQFASDHDDKAEDLAGRARIGLSAKVALNDTWSGLAKGEWQLTSNKSGESNTKEDDITSREVYVGLDGSQFGMIRFGQLDTVFNDVINKADIANENSGLASVYDGRQEGQVRYDGQWNGVSFGASYITANTGYKDVASNNGIVQLTGDLDRGYAAKLGYEAPFGLALIAGLEQKEFNETVTNTDGAESKKDWGLGASYTLEGLYLGASYSNSKVKYYGVGDNEEKTRGYELAASYNVDAWTPYVVYNNAETKETNERAIYTTLGLTYNFTSNFLAYSEYVFENAEVNSDDVVYAGLFYAF</sequence>
<dbReference type="InterPro" id="IPR033900">
    <property type="entry name" value="Gram_neg_porin_domain"/>
</dbReference>
<comment type="subcellular location">
    <subcellularLocation>
        <location evidence="1">Cell outer membrane</location>
        <topology evidence="1">Multi-pass membrane protein</topology>
    </subcellularLocation>
</comment>
<dbReference type="PANTHER" id="PTHR34501">
    <property type="entry name" value="PROTEIN YDDL-RELATED"/>
    <property type="match status" value="1"/>
</dbReference>
<evidence type="ECO:0000259" key="6">
    <source>
        <dbReference type="Pfam" id="PF13609"/>
    </source>
</evidence>
<evidence type="ECO:0000313" key="8">
    <source>
        <dbReference type="Proteomes" id="UP000309618"/>
    </source>
</evidence>
<dbReference type="GO" id="GO:0015288">
    <property type="term" value="F:porin activity"/>
    <property type="evidence" value="ECO:0007669"/>
    <property type="project" value="InterPro"/>
</dbReference>
<dbReference type="GO" id="GO:0034220">
    <property type="term" value="P:monoatomic ion transmembrane transport"/>
    <property type="evidence" value="ECO:0007669"/>
    <property type="project" value="InterPro"/>
</dbReference>
<evidence type="ECO:0000256" key="4">
    <source>
        <dbReference type="ARBA" id="ARBA00023136"/>
    </source>
</evidence>
<name>A0A4S5CNR0_AERVE</name>
<gene>
    <name evidence="7" type="ORF">E8Q35_08015</name>
</gene>
<feature type="signal peptide" evidence="5">
    <location>
        <begin position="1"/>
        <end position="20"/>
    </location>
</feature>
<keyword evidence="4" id="KW-0472">Membrane</keyword>
<evidence type="ECO:0000256" key="1">
    <source>
        <dbReference type="ARBA" id="ARBA00004571"/>
    </source>
</evidence>
<dbReference type="PANTHER" id="PTHR34501:SF2">
    <property type="entry name" value="OUTER MEMBRANE PORIN F-RELATED"/>
    <property type="match status" value="1"/>
</dbReference>
<evidence type="ECO:0000256" key="3">
    <source>
        <dbReference type="ARBA" id="ARBA00022729"/>
    </source>
</evidence>
<feature type="domain" description="Porin" evidence="6">
    <location>
        <begin position="7"/>
        <end position="319"/>
    </location>
</feature>